<dbReference type="Proteomes" id="UP000192293">
    <property type="component" value="Unassembled WGS sequence"/>
</dbReference>
<evidence type="ECO:0000313" key="5">
    <source>
        <dbReference type="Proteomes" id="UP001207588"/>
    </source>
</evidence>
<evidence type="ECO:0000313" key="4">
    <source>
        <dbReference type="Proteomes" id="UP000192293"/>
    </source>
</evidence>
<comment type="caution">
    <text evidence="2">The sequence shown here is derived from an EMBL/GenBank/DDBJ whole genome shotgun (WGS) entry which is preliminary data.</text>
</comment>
<protein>
    <submittedName>
        <fullName evidence="2">Uncharacterized protein</fullName>
    </submittedName>
</protein>
<gene>
    <name evidence="3" type="ORF">BST19_20825</name>
    <name evidence="2" type="ORF">H7I91_27970</name>
</gene>
<name>A0AAW5SBR5_MYCBC</name>
<evidence type="ECO:0000313" key="2">
    <source>
        <dbReference type="EMBL" id="MCV6993044.1"/>
    </source>
</evidence>
<feature type="region of interest" description="Disordered" evidence="1">
    <location>
        <begin position="247"/>
        <end position="267"/>
    </location>
</feature>
<reference evidence="3 4" key="1">
    <citation type="submission" date="2017-02" db="EMBL/GenBank/DDBJ databases">
        <title>The new phylogeny of genus Mycobacterium.</title>
        <authorList>
            <person name="Tortoli E."/>
            <person name="Trovato A."/>
            <person name="Cirillo D.M."/>
        </authorList>
    </citation>
    <scope>NUCLEOTIDE SEQUENCE [LARGE SCALE GENOMIC DNA]</scope>
    <source>
        <strain evidence="3 4">DSM 45439</strain>
    </source>
</reference>
<accession>A0AAW5SBR5</accession>
<dbReference type="AlphaFoldDB" id="A0AAW5SBR5"/>
<evidence type="ECO:0000256" key="1">
    <source>
        <dbReference type="SAM" id="MobiDB-lite"/>
    </source>
</evidence>
<reference evidence="2" key="3">
    <citation type="journal article" date="2022" name="BMC Genomics">
        <title>Comparative genome analysis of mycobacteria focusing on tRNA and non-coding RNA.</title>
        <authorList>
            <person name="Behra P.R.K."/>
            <person name="Pettersson B.M.F."/>
            <person name="Ramesh M."/>
            <person name="Das S."/>
            <person name="Dasgupta S."/>
            <person name="Kirsebom L.A."/>
        </authorList>
    </citation>
    <scope>NUCLEOTIDE SEQUENCE</scope>
    <source>
        <strain evidence="2">DSM 45439</strain>
    </source>
</reference>
<reference evidence="2" key="2">
    <citation type="submission" date="2020-07" db="EMBL/GenBank/DDBJ databases">
        <authorList>
            <person name="Pettersson B.M.F."/>
            <person name="Behra P.R.K."/>
            <person name="Ramesh M."/>
            <person name="Das S."/>
            <person name="Dasgupta S."/>
            <person name="Kirsebom L.A."/>
        </authorList>
    </citation>
    <scope>NUCLEOTIDE SEQUENCE</scope>
    <source>
        <strain evidence="2">DSM 45439</strain>
    </source>
</reference>
<sequence>MGVRPKVHRAELAAAISRISRRRAKVDDVHRDRLPDAPDSDPREVLRYLRRFSGQDIPRWVLQADVCDALTLNNWLWWEDRRTELHFLVEGRRRGLFLDQLGAQLGIGKQGVRDRIDRLEALLRYDRPNEKLTRAARAAARDAERRRTAEDHWLEEHEPTLRGMIADLLAEAAAHTLADDEREWIDELAVEIRGADGDLGRTIIPILGLAADELRTSVAVISLPPTRPPHRIHGVLARCDALRSDFASLGSTPPEAPRARRSSAMPL</sequence>
<dbReference type="EMBL" id="JACKTG010000092">
    <property type="protein sequence ID" value="MCV6993044.1"/>
    <property type="molecule type" value="Genomic_DNA"/>
</dbReference>
<proteinExistence type="predicted"/>
<evidence type="ECO:0000313" key="3">
    <source>
        <dbReference type="EMBL" id="ORA44977.1"/>
    </source>
</evidence>
<dbReference type="Proteomes" id="UP001207588">
    <property type="component" value="Unassembled WGS sequence"/>
</dbReference>
<organism evidence="2 5">
    <name type="scientific">Mycobacterium bouchedurhonense</name>
    <dbReference type="NCBI Taxonomy" id="701041"/>
    <lineage>
        <taxon>Bacteria</taxon>
        <taxon>Bacillati</taxon>
        <taxon>Actinomycetota</taxon>
        <taxon>Actinomycetes</taxon>
        <taxon>Mycobacteriales</taxon>
        <taxon>Mycobacteriaceae</taxon>
        <taxon>Mycobacterium</taxon>
        <taxon>Mycobacterium avium complex (MAC)</taxon>
    </lineage>
</organism>
<dbReference type="EMBL" id="MVHL01000040">
    <property type="protein sequence ID" value="ORA44977.1"/>
    <property type="molecule type" value="Genomic_DNA"/>
</dbReference>
<keyword evidence="4" id="KW-1185">Reference proteome</keyword>